<proteinExistence type="predicted"/>
<gene>
    <name evidence="1" type="ORF">BKK51_04530</name>
</gene>
<sequence length="81" mass="9149">MNVDHKCTNCGSNNIRVRTSEKIGLLVIDVIAYCNNCGTELKVTSQITRVRTPTYNERPEALMANKPLKQIDERQLEIATD</sequence>
<organism evidence="1 2">
    <name type="scientific">Rodentibacter trehalosifermentans</name>
    <dbReference type="NCBI Taxonomy" id="1908263"/>
    <lineage>
        <taxon>Bacteria</taxon>
        <taxon>Pseudomonadati</taxon>
        <taxon>Pseudomonadota</taxon>
        <taxon>Gammaproteobacteria</taxon>
        <taxon>Pasteurellales</taxon>
        <taxon>Pasteurellaceae</taxon>
        <taxon>Rodentibacter</taxon>
    </lineage>
</organism>
<evidence type="ECO:0000313" key="1">
    <source>
        <dbReference type="EMBL" id="OOF45994.1"/>
    </source>
</evidence>
<name>A0A1V3IV48_9PAST</name>
<reference evidence="1 2" key="1">
    <citation type="submission" date="2016-10" db="EMBL/GenBank/DDBJ databases">
        <title>Rodentibacter gen. nov. and new species.</title>
        <authorList>
            <person name="Christensen H."/>
        </authorList>
    </citation>
    <scope>NUCLEOTIDE SEQUENCE [LARGE SCALE GENOMIC DNA]</scope>
    <source>
        <strain evidence="1 2">H1983213011</strain>
    </source>
</reference>
<dbReference type="EMBL" id="MLHK01000022">
    <property type="protein sequence ID" value="OOF45994.1"/>
    <property type="molecule type" value="Genomic_DNA"/>
</dbReference>
<dbReference type="RefSeq" id="WP_077421526.1">
    <property type="nucleotide sequence ID" value="NZ_MLHK01000022.1"/>
</dbReference>
<comment type="caution">
    <text evidence="1">The sequence shown here is derived from an EMBL/GenBank/DDBJ whole genome shotgun (WGS) entry which is preliminary data.</text>
</comment>
<evidence type="ECO:0000313" key="2">
    <source>
        <dbReference type="Proteomes" id="UP000188728"/>
    </source>
</evidence>
<dbReference type="Proteomes" id="UP000188728">
    <property type="component" value="Unassembled WGS sequence"/>
</dbReference>
<dbReference type="AlphaFoldDB" id="A0A1V3IV48"/>
<accession>A0A1V3IV48</accession>
<protein>
    <submittedName>
        <fullName evidence="1">Uncharacterized protein</fullName>
    </submittedName>
</protein>